<evidence type="ECO:0000259" key="1">
    <source>
        <dbReference type="PROSITE" id="PS50404"/>
    </source>
</evidence>
<dbReference type="InterPro" id="IPR040079">
    <property type="entry name" value="Glutathione_S-Trfase"/>
</dbReference>
<dbReference type="SFLD" id="SFLDG00358">
    <property type="entry name" value="Main_(cytGST)"/>
    <property type="match status" value="1"/>
</dbReference>
<dbReference type="InterPro" id="IPR004045">
    <property type="entry name" value="Glutathione_S-Trfase_N"/>
</dbReference>
<accession>A0A844HK98</accession>
<organism evidence="3 4">
    <name type="scientific">Paracoccus litorisediminis</name>
    <dbReference type="NCBI Taxonomy" id="2006130"/>
    <lineage>
        <taxon>Bacteria</taxon>
        <taxon>Pseudomonadati</taxon>
        <taxon>Pseudomonadota</taxon>
        <taxon>Alphaproteobacteria</taxon>
        <taxon>Rhodobacterales</taxon>
        <taxon>Paracoccaceae</taxon>
        <taxon>Paracoccus</taxon>
    </lineage>
</organism>
<dbReference type="InterPro" id="IPR010987">
    <property type="entry name" value="Glutathione-S-Trfase_C-like"/>
</dbReference>
<dbReference type="PANTHER" id="PTHR44051">
    <property type="entry name" value="GLUTATHIONE S-TRANSFERASE-RELATED"/>
    <property type="match status" value="1"/>
</dbReference>
<dbReference type="SFLD" id="SFLDS00019">
    <property type="entry name" value="Glutathione_Transferase_(cytos"/>
    <property type="match status" value="1"/>
</dbReference>
<dbReference type="PANTHER" id="PTHR44051:SF2">
    <property type="entry name" value="HYPOTHETICAL GLUTATHIONE S-TRANSFERASE LIKE PROTEIN"/>
    <property type="match status" value="1"/>
</dbReference>
<dbReference type="Gene3D" id="3.40.30.10">
    <property type="entry name" value="Glutaredoxin"/>
    <property type="match status" value="1"/>
</dbReference>
<evidence type="ECO:0000313" key="3">
    <source>
        <dbReference type="EMBL" id="MTH60613.1"/>
    </source>
</evidence>
<dbReference type="InterPro" id="IPR036249">
    <property type="entry name" value="Thioredoxin-like_sf"/>
</dbReference>
<dbReference type="Gene3D" id="1.20.1050.10">
    <property type="match status" value="1"/>
</dbReference>
<reference evidence="3 4" key="1">
    <citation type="submission" date="2019-11" db="EMBL/GenBank/DDBJ databases">
        <authorList>
            <person name="Dong K."/>
        </authorList>
    </citation>
    <scope>NUCLEOTIDE SEQUENCE [LARGE SCALE GENOMIC DNA]</scope>
    <source>
        <strain evidence="3 4">NBRC 112902</strain>
    </source>
</reference>
<proteinExistence type="predicted"/>
<dbReference type="InterPro" id="IPR036282">
    <property type="entry name" value="Glutathione-S-Trfase_C_sf"/>
</dbReference>
<dbReference type="Pfam" id="PF13410">
    <property type="entry name" value="GST_C_2"/>
    <property type="match status" value="1"/>
</dbReference>
<dbReference type="SUPFAM" id="SSF47616">
    <property type="entry name" value="GST C-terminal domain-like"/>
    <property type="match status" value="1"/>
</dbReference>
<dbReference type="SUPFAM" id="SSF52833">
    <property type="entry name" value="Thioredoxin-like"/>
    <property type="match status" value="1"/>
</dbReference>
<feature type="domain" description="GST N-terminal" evidence="1">
    <location>
        <begin position="1"/>
        <end position="81"/>
    </location>
</feature>
<protein>
    <submittedName>
        <fullName evidence="3">Glutathione S-transferase family protein</fullName>
    </submittedName>
</protein>
<gene>
    <name evidence="3" type="ORF">GL300_15465</name>
</gene>
<dbReference type="RefSeq" id="WP_155040556.1">
    <property type="nucleotide sequence ID" value="NZ_JBHGCD010000014.1"/>
</dbReference>
<sequence length="224" mass="24484">MRLYDYILSPSCYRVRLMAALAGIKLDLRAVDFHPGAEHRGPELLALNPAGTIPILTDGDLVLTQSTAILTYIAASHAPEWLGDDSPAMRAQVGQWLAFAQRLTDSAGAARLHDMLQMPGDIVALRRSATRTLRELEAAISAVRRRGGIFLVGDRPTIADIACFPYVALAPDGGLPLDAYPSIRLWMRAIRGLPGFVEMPGIHRLHELLPEPGPQPDVIRKERA</sequence>
<dbReference type="OrthoDB" id="9810080at2"/>
<comment type="caution">
    <text evidence="3">The sequence shown here is derived from an EMBL/GenBank/DDBJ whole genome shotgun (WGS) entry which is preliminary data.</text>
</comment>
<dbReference type="GO" id="GO:0016740">
    <property type="term" value="F:transferase activity"/>
    <property type="evidence" value="ECO:0007669"/>
    <property type="project" value="UniProtKB-KW"/>
</dbReference>
<dbReference type="PROSITE" id="PS50404">
    <property type="entry name" value="GST_NTER"/>
    <property type="match status" value="1"/>
</dbReference>
<evidence type="ECO:0000259" key="2">
    <source>
        <dbReference type="PROSITE" id="PS50405"/>
    </source>
</evidence>
<name>A0A844HK98_9RHOB</name>
<dbReference type="AlphaFoldDB" id="A0A844HK98"/>
<keyword evidence="3" id="KW-0808">Transferase</keyword>
<feature type="domain" description="GST C-terminal" evidence="2">
    <location>
        <begin position="86"/>
        <end position="216"/>
    </location>
</feature>
<dbReference type="EMBL" id="WMIG01000009">
    <property type="protein sequence ID" value="MTH60613.1"/>
    <property type="molecule type" value="Genomic_DNA"/>
</dbReference>
<dbReference type="Pfam" id="PF02798">
    <property type="entry name" value="GST_N"/>
    <property type="match status" value="1"/>
</dbReference>
<dbReference type="PROSITE" id="PS50405">
    <property type="entry name" value="GST_CTER"/>
    <property type="match status" value="1"/>
</dbReference>
<evidence type="ECO:0000313" key="4">
    <source>
        <dbReference type="Proteomes" id="UP000449846"/>
    </source>
</evidence>
<keyword evidence="4" id="KW-1185">Reference proteome</keyword>
<dbReference type="Proteomes" id="UP000449846">
    <property type="component" value="Unassembled WGS sequence"/>
</dbReference>